<dbReference type="GO" id="GO:0070043">
    <property type="term" value="F:rRNA (guanine-N7-)-methyltransferase activity"/>
    <property type="evidence" value="ECO:0007669"/>
    <property type="project" value="UniProtKB-UniRule"/>
</dbReference>
<keyword evidence="5 6" id="KW-0949">S-adenosyl-L-methionine</keyword>
<keyword evidence="4 6" id="KW-0808">Transferase</keyword>
<evidence type="ECO:0000256" key="2">
    <source>
        <dbReference type="ARBA" id="ARBA00022552"/>
    </source>
</evidence>
<dbReference type="RefSeq" id="WP_090157296.1">
    <property type="nucleotide sequence ID" value="NZ_FNAN01000028.1"/>
</dbReference>
<organism evidence="7 8">
    <name type="scientific">Dyadobacter soli</name>
    <dbReference type="NCBI Taxonomy" id="659014"/>
    <lineage>
        <taxon>Bacteria</taxon>
        <taxon>Pseudomonadati</taxon>
        <taxon>Bacteroidota</taxon>
        <taxon>Cytophagia</taxon>
        <taxon>Cytophagales</taxon>
        <taxon>Spirosomataceae</taxon>
        <taxon>Dyadobacter</taxon>
    </lineage>
</organism>
<comment type="similarity">
    <text evidence="6">Belongs to the methyltransferase superfamily. RNA methyltransferase RsmG family.</text>
</comment>
<dbReference type="InterPro" id="IPR029063">
    <property type="entry name" value="SAM-dependent_MTases_sf"/>
</dbReference>
<evidence type="ECO:0000256" key="1">
    <source>
        <dbReference type="ARBA" id="ARBA00022490"/>
    </source>
</evidence>
<evidence type="ECO:0000256" key="6">
    <source>
        <dbReference type="HAMAP-Rule" id="MF_00074"/>
    </source>
</evidence>
<reference evidence="8" key="1">
    <citation type="submission" date="2016-10" db="EMBL/GenBank/DDBJ databases">
        <authorList>
            <person name="Varghese N."/>
            <person name="Submissions S."/>
        </authorList>
    </citation>
    <scope>NUCLEOTIDE SEQUENCE [LARGE SCALE GENOMIC DNA]</scope>
    <source>
        <strain evidence="8">DSM 25329</strain>
    </source>
</reference>
<dbReference type="PIRSF" id="PIRSF003078">
    <property type="entry name" value="GidB"/>
    <property type="match status" value="1"/>
</dbReference>
<dbReference type="InterPro" id="IPR003682">
    <property type="entry name" value="rRNA_ssu_MeTfrase_G"/>
</dbReference>
<dbReference type="Gene3D" id="3.40.50.150">
    <property type="entry name" value="Vaccinia Virus protein VP39"/>
    <property type="match status" value="1"/>
</dbReference>
<evidence type="ECO:0000313" key="8">
    <source>
        <dbReference type="Proteomes" id="UP000198748"/>
    </source>
</evidence>
<dbReference type="GO" id="GO:0005829">
    <property type="term" value="C:cytosol"/>
    <property type="evidence" value="ECO:0007669"/>
    <property type="project" value="TreeGrafter"/>
</dbReference>
<gene>
    <name evidence="6" type="primary">rsmG</name>
    <name evidence="7" type="ORF">SAMN04487996_1284</name>
</gene>
<dbReference type="NCBIfam" id="TIGR00138">
    <property type="entry name" value="rsmG_gidB"/>
    <property type="match status" value="1"/>
</dbReference>
<dbReference type="EMBL" id="FNAN01000028">
    <property type="protein sequence ID" value="SDH06926.1"/>
    <property type="molecule type" value="Genomic_DNA"/>
</dbReference>
<protein>
    <recommendedName>
        <fullName evidence="6">Ribosomal RNA small subunit methyltransferase G</fullName>
        <ecNumber evidence="6">2.1.1.-</ecNumber>
    </recommendedName>
    <alternativeName>
        <fullName evidence="6">16S rRNA 7-methylguanosine methyltransferase</fullName>
        <shortName evidence="6">16S rRNA m7G methyltransferase</shortName>
    </alternativeName>
</protein>
<accession>A0A1G7ZEG0</accession>
<dbReference type="AlphaFoldDB" id="A0A1G7ZEG0"/>
<dbReference type="Proteomes" id="UP000198748">
    <property type="component" value="Unassembled WGS sequence"/>
</dbReference>
<feature type="binding site" evidence="6">
    <location>
        <position position="71"/>
    </location>
    <ligand>
        <name>S-adenosyl-L-methionine</name>
        <dbReference type="ChEBI" id="CHEBI:59789"/>
    </ligand>
</feature>
<evidence type="ECO:0000256" key="5">
    <source>
        <dbReference type="ARBA" id="ARBA00022691"/>
    </source>
</evidence>
<name>A0A1G7ZEG0_9BACT</name>
<dbReference type="Pfam" id="PF02527">
    <property type="entry name" value="GidB"/>
    <property type="match status" value="1"/>
</dbReference>
<dbReference type="PANTHER" id="PTHR31760:SF0">
    <property type="entry name" value="S-ADENOSYL-L-METHIONINE-DEPENDENT METHYLTRANSFERASES SUPERFAMILY PROTEIN"/>
    <property type="match status" value="1"/>
</dbReference>
<feature type="binding site" evidence="6">
    <location>
        <position position="135"/>
    </location>
    <ligand>
        <name>S-adenosyl-L-methionine</name>
        <dbReference type="ChEBI" id="CHEBI:59789"/>
    </ligand>
</feature>
<keyword evidence="1 6" id="KW-0963">Cytoplasm</keyword>
<keyword evidence="2 6" id="KW-0698">rRNA processing</keyword>
<keyword evidence="3 6" id="KW-0489">Methyltransferase</keyword>
<keyword evidence="8" id="KW-1185">Reference proteome</keyword>
<evidence type="ECO:0000256" key="4">
    <source>
        <dbReference type="ARBA" id="ARBA00022679"/>
    </source>
</evidence>
<dbReference type="HAMAP" id="MF_00074">
    <property type="entry name" value="16SrRNA_methyltr_G"/>
    <property type="match status" value="1"/>
</dbReference>
<sequence length="206" mass="23620">MELINKYFPDLNADQRDKFGQMGELYEYWNARVNVISRQDIDTLYERHVLHSLGIAKVQEFGPGTAILDVGTGGGFPGVPLAVMFPETQFHLVDSIGKKIRVVQEIVNALKLDNVRAEQVRAEKLDDSYEFVVSRAVTRMAPFVGWVKKNISRNSFHDRRNGILYLKGGDLSEELSEIREKPQIYALSDFFEEEFFETKKVVYVPL</sequence>
<dbReference type="SUPFAM" id="SSF53335">
    <property type="entry name" value="S-adenosyl-L-methionine-dependent methyltransferases"/>
    <property type="match status" value="1"/>
</dbReference>
<comment type="caution">
    <text evidence="6">Lacks conserved residue(s) required for the propagation of feature annotation.</text>
</comment>
<proteinExistence type="inferred from homology"/>
<comment type="function">
    <text evidence="6">Specifically methylates the N7 position of a guanine in 16S rRNA.</text>
</comment>
<feature type="binding site" evidence="6">
    <location>
        <begin position="122"/>
        <end position="123"/>
    </location>
    <ligand>
        <name>S-adenosyl-L-methionine</name>
        <dbReference type="ChEBI" id="CHEBI:59789"/>
    </ligand>
</feature>
<dbReference type="OrthoDB" id="9808773at2"/>
<feature type="binding site" evidence="6">
    <location>
        <position position="76"/>
    </location>
    <ligand>
        <name>S-adenosyl-L-methionine</name>
        <dbReference type="ChEBI" id="CHEBI:59789"/>
    </ligand>
</feature>
<evidence type="ECO:0000313" key="7">
    <source>
        <dbReference type="EMBL" id="SDH06926.1"/>
    </source>
</evidence>
<evidence type="ECO:0000256" key="3">
    <source>
        <dbReference type="ARBA" id="ARBA00022603"/>
    </source>
</evidence>
<dbReference type="STRING" id="659014.SAMN04487996_1284"/>
<dbReference type="EC" id="2.1.1.-" evidence="6"/>
<comment type="subcellular location">
    <subcellularLocation>
        <location evidence="6">Cytoplasm</location>
    </subcellularLocation>
</comment>
<dbReference type="PANTHER" id="PTHR31760">
    <property type="entry name" value="S-ADENOSYL-L-METHIONINE-DEPENDENT METHYLTRANSFERASES SUPERFAMILY PROTEIN"/>
    <property type="match status" value="1"/>
</dbReference>